<reference evidence="10 12" key="1">
    <citation type="submission" date="2016-11" db="EMBL/GenBank/DDBJ databases">
        <authorList>
            <person name="Klemetsen T."/>
        </authorList>
    </citation>
    <scope>NUCLEOTIDE SEQUENCE [LARGE SCALE GENOMIC DNA]</scope>
    <source>
        <strain evidence="10">MT 2528</strain>
    </source>
</reference>
<dbReference type="GeneID" id="61293867"/>
<dbReference type="RefSeq" id="WP_045108882.1">
    <property type="nucleotide sequence ID" value="NZ_CAWQZC010000077.1"/>
</dbReference>
<dbReference type="EMBL" id="FPLJ01000005">
    <property type="protein sequence ID" value="SGY81894.1"/>
    <property type="molecule type" value="Genomic_DNA"/>
</dbReference>
<dbReference type="OrthoDB" id="6194196at2"/>
<comment type="subcellular location">
    <subcellularLocation>
        <location evidence="7">Cell inner membrane</location>
    </subcellularLocation>
    <subcellularLocation>
        <location evidence="1">Cell membrane</location>
        <topology evidence="1">Single-pass membrane protein</topology>
    </subcellularLocation>
</comment>
<evidence type="ECO:0000256" key="1">
    <source>
        <dbReference type="ARBA" id="ARBA00004162"/>
    </source>
</evidence>
<protein>
    <recommendedName>
        <fullName evidence="7">Anti-sigma-E factor RseA</fullName>
    </recommendedName>
    <alternativeName>
        <fullName evidence="7">Regulator of SigE</fullName>
    </alternativeName>
    <alternativeName>
        <fullName evidence="7">Sigma-E anti-sigma factor RseA</fullName>
    </alternativeName>
    <alternativeName>
        <fullName evidence="7">Sigma-E factor negative regulatory protein</fullName>
    </alternativeName>
</protein>
<reference evidence="11 13" key="2">
    <citation type="submission" date="2016-11" db="EMBL/GenBank/DDBJ databases">
        <authorList>
            <person name="Jaros S."/>
            <person name="Januszkiewicz K."/>
            <person name="Wedrychowicz H."/>
        </authorList>
    </citation>
    <scope>NUCLEOTIDE SEQUENCE [LARGE SCALE GENOMIC DNA]</scope>
    <source>
        <strain evidence="11">NVI 5450</strain>
    </source>
</reference>
<proteinExistence type="inferred from homology"/>
<dbReference type="AlphaFoldDB" id="A0A090ICY5"/>
<dbReference type="Pfam" id="PF03872">
    <property type="entry name" value="RseA_N"/>
    <property type="match status" value="1"/>
</dbReference>
<dbReference type="Proteomes" id="UP000183794">
    <property type="component" value="Unassembled WGS sequence"/>
</dbReference>
<dbReference type="InterPro" id="IPR005572">
    <property type="entry name" value="Anti-sigma_E_RseA_N"/>
</dbReference>
<dbReference type="InterPro" id="IPR036147">
    <property type="entry name" value="Anti-sigma_E_RseA_N_sf"/>
</dbReference>
<dbReference type="STRING" id="80854.MVIS_0421"/>
<feature type="domain" description="Anti sigma-E protein RseA C-terminal" evidence="9">
    <location>
        <begin position="124"/>
        <end position="179"/>
    </location>
</feature>
<comment type="similarity">
    <text evidence="2 7">Belongs to the RseA family.</text>
</comment>
<gene>
    <name evidence="10" type="ORF">MT2528_0137</name>
    <name evidence="11" type="ORF">NVI5450_0122</name>
</gene>
<accession>A0A090ICY5</accession>
<dbReference type="GO" id="GO:0016989">
    <property type="term" value="F:sigma factor antagonist activity"/>
    <property type="evidence" value="ECO:0007669"/>
    <property type="project" value="InterPro"/>
</dbReference>
<comment type="function">
    <text evidence="7">An anti-sigma factor for extracytoplasmic function (ECF) sigma factor sigma-E (RpoE). ECF sigma factors are held in an inactive form by an anti-sigma factor until released by regulated intramembrane proteolysis (RIP). RIP occurs when an extracytoplasmic signal triggers a concerted proteolytic cascade to transmit information and elicit cellular responses. The membrane-spanning regulatory substrate protein is first cut periplasmically (site-1 protease, S1P, DegS), then within the membrane itself (site-2 protease, S2P, RseP), while cytoplasmic proteases finish degrading the anti-sigma factor, liberating sigma-E.</text>
</comment>
<dbReference type="PANTHER" id="PTHR38104:SF1">
    <property type="entry name" value="ANTI-SIGMA-E FACTOR RSEA"/>
    <property type="match status" value="1"/>
</dbReference>
<dbReference type="InterPro" id="IPR026279">
    <property type="entry name" value="RseA"/>
</dbReference>
<organism evidence="11 13">
    <name type="scientific">Moritella viscosa</name>
    <dbReference type="NCBI Taxonomy" id="80854"/>
    <lineage>
        <taxon>Bacteria</taxon>
        <taxon>Pseudomonadati</taxon>
        <taxon>Pseudomonadota</taxon>
        <taxon>Gammaproteobacteria</taxon>
        <taxon>Alteromonadales</taxon>
        <taxon>Moritellaceae</taxon>
        <taxon>Moritella</taxon>
    </lineage>
</organism>
<dbReference type="KEGG" id="mvs:MVIS_0421"/>
<evidence type="ECO:0000256" key="6">
    <source>
        <dbReference type="ARBA" id="ARBA00023136"/>
    </source>
</evidence>
<evidence type="ECO:0000313" key="12">
    <source>
        <dbReference type="Proteomes" id="UP000182660"/>
    </source>
</evidence>
<keyword evidence="4" id="KW-0812">Transmembrane</keyword>
<evidence type="ECO:0000313" key="13">
    <source>
        <dbReference type="Proteomes" id="UP000183794"/>
    </source>
</evidence>
<dbReference type="CDD" id="cd16328">
    <property type="entry name" value="RseA_N"/>
    <property type="match status" value="1"/>
</dbReference>
<keyword evidence="5" id="KW-1133">Transmembrane helix</keyword>
<evidence type="ECO:0000256" key="5">
    <source>
        <dbReference type="ARBA" id="ARBA00022989"/>
    </source>
</evidence>
<dbReference type="PATRIC" id="fig|80854.5.peg.447"/>
<sequence>MIEKERLSSLVDNEYIDAALLDELGKDEALSSSWQHYHMIGDVMRGETPTTVNLDLTRAITAAIAEEPELRMPKESANDSSFYQKVIQPWLKTGGQFAIAASVALMVITGVQYSNTEAPVTGLEPALNVMPFAGVASPVSFSVESPDSRQVQPEFTDEEKVEQVRRINAFVLDHQLQKRIQQ</sequence>
<dbReference type="Pfam" id="PF03873">
    <property type="entry name" value="RseA_C"/>
    <property type="match status" value="1"/>
</dbReference>
<comment type="subunit">
    <text evidence="7">Interacts 1:1 with ECF RNA polymerase sigma-E (RpoE); this inhibits the interaction of sigma-E with the RNA polymerase catalytic core and leads to a decreased expression of sigma-E-regulated genes. Interacts with RseB.</text>
</comment>
<evidence type="ECO:0000259" key="9">
    <source>
        <dbReference type="Pfam" id="PF03873"/>
    </source>
</evidence>
<dbReference type="InterPro" id="IPR052383">
    <property type="entry name" value="Anti-sigma-E_RseA-like"/>
</dbReference>
<dbReference type="HOGENOM" id="CLU_108851_1_0_6"/>
<evidence type="ECO:0000259" key="8">
    <source>
        <dbReference type="Pfam" id="PF03872"/>
    </source>
</evidence>
<dbReference type="GO" id="GO:0005886">
    <property type="term" value="C:plasma membrane"/>
    <property type="evidence" value="ECO:0007669"/>
    <property type="project" value="UniProtKB-SubCell"/>
</dbReference>
<evidence type="ECO:0000256" key="3">
    <source>
        <dbReference type="ARBA" id="ARBA00022475"/>
    </source>
</evidence>
<evidence type="ECO:0000256" key="2">
    <source>
        <dbReference type="ARBA" id="ARBA00005837"/>
    </source>
</evidence>
<evidence type="ECO:0000256" key="4">
    <source>
        <dbReference type="ARBA" id="ARBA00022692"/>
    </source>
</evidence>
<feature type="domain" description="Anti sigma-E protein RseA N-terminal" evidence="8">
    <location>
        <begin position="3"/>
        <end position="76"/>
    </location>
</feature>
<keyword evidence="3 7" id="KW-1003">Cell membrane</keyword>
<dbReference type="SUPFAM" id="SSF89069">
    <property type="entry name" value="N-terminal, cytoplasmic domain of anti-sigmaE factor RseA"/>
    <property type="match status" value="1"/>
</dbReference>
<dbReference type="Gene3D" id="1.10.10.880">
    <property type="entry name" value="Anti sigma-E protein RseA, N-terminal domain"/>
    <property type="match status" value="1"/>
</dbReference>
<dbReference type="Proteomes" id="UP000182660">
    <property type="component" value="Unassembled WGS sequence"/>
</dbReference>
<evidence type="ECO:0000313" key="10">
    <source>
        <dbReference type="EMBL" id="SGY81894.1"/>
    </source>
</evidence>
<keyword evidence="7" id="KW-0997">Cell inner membrane</keyword>
<keyword evidence="6 7" id="KW-0472">Membrane</keyword>
<keyword evidence="12" id="KW-1185">Reference proteome</keyword>
<dbReference type="PANTHER" id="PTHR38104">
    <property type="match status" value="1"/>
</dbReference>
<evidence type="ECO:0000256" key="7">
    <source>
        <dbReference type="PIRNR" id="PIRNR016938"/>
    </source>
</evidence>
<dbReference type="EMBL" id="FPLD01000005">
    <property type="protein sequence ID" value="SGY82219.1"/>
    <property type="molecule type" value="Genomic_DNA"/>
</dbReference>
<dbReference type="InterPro" id="IPR005573">
    <property type="entry name" value="Anti-sigma_E_RseA_C"/>
</dbReference>
<name>A0A090ICY5_9GAMM</name>
<evidence type="ECO:0000313" key="11">
    <source>
        <dbReference type="EMBL" id="SGY82219.1"/>
    </source>
</evidence>
<dbReference type="PIRSF" id="PIRSF016938">
    <property type="entry name" value="RseA"/>
    <property type="match status" value="1"/>
</dbReference>